<accession>U2CLE5</accession>
<proteinExistence type="predicted"/>
<gene>
    <name evidence="1" type="ORF">HMPREF1981_01803</name>
</gene>
<sequence>MCRESVVVLQLLCPEEVELNKNYAGLLAFLCRCTGSIGAKSELEVFRRNTTESVIKNIESPIPIRRYGAPNVFYLLLSACQLLAGLGVRAAEYLLPAVMLICPPQDSIKCFLGNSEFAFS</sequence>
<dbReference type="Proteomes" id="UP000016496">
    <property type="component" value="Unassembled WGS sequence"/>
</dbReference>
<name>U2CLE5_9BACE</name>
<protein>
    <submittedName>
        <fullName evidence="1">Uncharacterized protein</fullName>
    </submittedName>
</protein>
<dbReference type="AlphaFoldDB" id="U2CLE5"/>
<dbReference type="HOGENOM" id="CLU_2045032_0_0_10"/>
<evidence type="ECO:0000313" key="1">
    <source>
        <dbReference type="EMBL" id="ERI85360.1"/>
    </source>
</evidence>
<comment type="caution">
    <text evidence="1">The sequence shown here is derived from an EMBL/GenBank/DDBJ whole genome shotgun (WGS) entry which is preliminary data.</text>
</comment>
<organism evidence="1 2">
    <name type="scientific">Bacteroides pyogenes F0041</name>
    <dbReference type="NCBI Taxonomy" id="1321819"/>
    <lineage>
        <taxon>Bacteria</taxon>
        <taxon>Pseudomonadati</taxon>
        <taxon>Bacteroidota</taxon>
        <taxon>Bacteroidia</taxon>
        <taxon>Bacteroidales</taxon>
        <taxon>Bacteroidaceae</taxon>
        <taxon>Bacteroides</taxon>
    </lineage>
</organism>
<reference evidence="1 2" key="1">
    <citation type="submission" date="2013-08" db="EMBL/GenBank/DDBJ databases">
        <authorList>
            <person name="Weinstock G."/>
            <person name="Sodergren E."/>
            <person name="Wylie T."/>
            <person name="Fulton L."/>
            <person name="Fulton R."/>
            <person name="Fronick C."/>
            <person name="O'Laughlin M."/>
            <person name="Godfrey J."/>
            <person name="Miner T."/>
            <person name="Herter B."/>
            <person name="Appelbaum E."/>
            <person name="Cordes M."/>
            <person name="Lek S."/>
            <person name="Wollam A."/>
            <person name="Pepin K.H."/>
            <person name="Palsikar V.B."/>
            <person name="Mitreva M."/>
            <person name="Wilson R.K."/>
        </authorList>
    </citation>
    <scope>NUCLEOTIDE SEQUENCE [LARGE SCALE GENOMIC DNA]</scope>
    <source>
        <strain evidence="1 2">F0041</strain>
    </source>
</reference>
<dbReference type="EMBL" id="AWSV01000095">
    <property type="protein sequence ID" value="ERI85360.1"/>
    <property type="molecule type" value="Genomic_DNA"/>
</dbReference>
<evidence type="ECO:0000313" key="2">
    <source>
        <dbReference type="Proteomes" id="UP000016496"/>
    </source>
</evidence>